<accession>A0ACC5U8R4</accession>
<organism evidence="1 2">
    <name type="scientific">Pseudotamlana agarivorans</name>
    <dbReference type="NCBI Taxonomy" id="481183"/>
    <lineage>
        <taxon>Bacteria</taxon>
        <taxon>Pseudomonadati</taxon>
        <taxon>Bacteroidota</taxon>
        <taxon>Flavobacteriia</taxon>
        <taxon>Flavobacteriales</taxon>
        <taxon>Flavobacteriaceae</taxon>
        <taxon>Pseudotamlana</taxon>
    </lineage>
</organism>
<dbReference type="Proteomes" id="UP001647509">
    <property type="component" value="Unassembled WGS sequence"/>
</dbReference>
<gene>
    <name evidence="1" type="ORF">KO493_08205</name>
</gene>
<proteinExistence type="predicted"/>
<protein>
    <submittedName>
        <fullName evidence="1">Uncharacterized protein</fullName>
    </submittedName>
</protein>
<reference evidence="1" key="1">
    <citation type="submission" date="2021-05" db="EMBL/GenBank/DDBJ databases">
        <title>Draft genomes of bacteria isolated from model marine particles.</title>
        <authorList>
            <person name="Datta M.S."/>
            <person name="Schwartzman J.A."/>
            <person name="Enke T.N."/>
            <person name="Saavedra J."/>
            <person name="Cermak N."/>
            <person name="Cordero O.X."/>
        </authorList>
    </citation>
    <scope>NUCLEOTIDE SEQUENCE</scope>
    <source>
        <strain evidence="1">I2M19</strain>
    </source>
</reference>
<name>A0ACC5U8R4_9FLAO</name>
<keyword evidence="2" id="KW-1185">Reference proteome</keyword>
<evidence type="ECO:0000313" key="1">
    <source>
        <dbReference type="EMBL" id="MBU2950675.1"/>
    </source>
</evidence>
<evidence type="ECO:0000313" key="2">
    <source>
        <dbReference type="Proteomes" id="UP001647509"/>
    </source>
</evidence>
<dbReference type="EMBL" id="JAHKPD010000012">
    <property type="protein sequence ID" value="MBU2950675.1"/>
    <property type="molecule type" value="Genomic_DNA"/>
</dbReference>
<sequence length="108" mass="12631">MKFKILICLLLLVISACSEEIEREKYAKLIIEKVEQFKTEKNRLPKNASEIRLIELEDSKAFYEKKTDSTYIVWFGLSLGESKIYYSTTKDWAEGGKKNKTSTQQIRI</sequence>
<comment type="caution">
    <text evidence="1">The sequence shown here is derived from an EMBL/GenBank/DDBJ whole genome shotgun (WGS) entry which is preliminary data.</text>
</comment>